<protein>
    <submittedName>
        <fullName evidence="1">Uncharacterized protein</fullName>
    </submittedName>
</protein>
<sequence length="131" mass="13675">MTQPTAPDMTNSPRQLSENYDPALASKQAFVGAAGLGLNVISTTITADTAGGTNVVLHSLRTTPTTWWAVPMAGVSYFVSYAEASYPDSSCVRIAATILGFTASGAHSFGTFVTRVLGGGVNVPTRLHILR</sequence>
<dbReference type="AlphaFoldDB" id="A0A6H1ZJT4"/>
<evidence type="ECO:0000313" key="1">
    <source>
        <dbReference type="EMBL" id="QJA47525.1"/>
    </source>
</evidence>
<organism evidence="1">
    <name type="scientific">viral metagenome</name>
    <dbReference type="NCBI Taxonomy" id="1070528"/>
    <lineage>
        <taxon>unclassified sequences</taxon>
        <taxon>metagenomes</taxon>
        <taxon>organismal metagenomes</taxon>
    </lineage>
</organism>
<dbReference type="EMBL" id="MT144047">
    <property type="protein sequence ID" value="QJA47525.1"/>
    <property type="molecule type" value="Genomic_DNA"/>
</dbReference>
<evidence type="ECO:0000313" key="4">
    <source>
        <dbReference type="EMBL" id="QJH95892.1"/>
    </source>
</evidence>
<dbReference type="EMBL" id="MT144632">
    <property type="protein sequence ID" value="QJH95892.1"/>
    <property type="molecule type" value="Genomic_DNA"/>
</dbReference>
<proteinExistence type="predicted"/>
<dbReference type="EMBL" id="MT142460">
    <property type="protein sequence ID" value="QJA81470.1"/>
    <property type="molecule type" value="Genomic_DNA"/>
</dbReference>
<evidence type="ECO:0000313" key="3">
    <source>
        <dbReference type="EMBL" id="QJA81470.1"/>
    </source>
</evidence>
<accession>A0A6H1ZJT4</accession>
<evidence type="ECO:0000313" key="2">
    <source>
        <dbReference type="EMBL" id="QJA64779.1"/>
    </source>
</evidence>
<dbReference type="EMBL" id="MT141526">
    <property type="protein sequence ID" value="QJA64779.1"/>
    <property type="molecule type" value="Genomic_DNA"/>
</dbReference>
<reference evidence="1" key="1">
    <citation type="submission" date="2020-03" db="EMBL/GenBank/DDBJ databases">
        <title>The deep terrestrial virosphere.</title>
        <authorList>
            <person name="Holmfeldt K."/>
            <person name="Nilsson E."/>
            <person name="Simone D."/>
            <person name="Lopez-Fernandez M."/>
            <person name="Wu X."/>
            <person name="de Brujin I."/>
            <person name="Lundin D."/>
            <person name="Andersson A."/>
            <person name="Bertilsson S."/>
            <person name="Dopson M."/>
        </authorList>
    </citation>
    <scope>NUCLEOTIDE SEQUENCE</scope>
    <source>
        <strain evidence="3">MM415A00528</strain>
        <strain evidence="2">MM415B00465</strain>
        <strain evidence="1">TM448A00694</strain>
        <strain evidence="4">TM448B00545</strain>
    </source>
</reference>
<gene>
    <name evidence="3" type="ORF">MM415A00528_0013</name>
    <name evidence="2" type="ORF">MM415B00465_0013</name>
    <name evidence="1" type="ORF">TM448A00694_0003</name>
    <name evidence="4" type="ORF">TM448B00545_0013</name>
</gene>
<name>A0A6H1ZJT4_9ZZZZ</name>